<evidence type="ECO:0000313" key="1">
    <source>
        <dbReference type="EMBL" id="ALL12039.1"/>
    </source>
</evidence>
<reference evidence="1 2" key="1">
    <citation type="submission" date="2015-10" db="EMBL/GenBank/DDBJ databases">
        <title>Conservation of the essential genome among Caulobacter and Brevundimonas species.</title>
        <authorList>
            <person name="Scott D."/>
            <person name="Ely B."/>
        </authorList>
    </citation>
    <scope>NUCLEOTIDE SEQUENCE [LARGE SCALE GENOMIC DNA]</scope>
    <source>
        <strain evidence="1 2">CB4</strain>
    </source>
</reference>
<gene>
    <name evidence="1" type="ORF">AQ619_00950</name>
</gene>
<protein>
    <submittedName>
        <fullName evidence="1">Uncharacterized protein</fullName>
    </submittedName>
</protein>
<dbReference type="AlphaFoldDB" id="A0A0P0NW76"/>
<dbReference type="RefSeq" id="WP_062142969.1">
    <property type="nucleotide sequence ID" value="NZ_CP013002.1"/>
</dbReference>
<dbReference type="KEGG" id="chq:AQ619_00950"/>
<proteinExistence type="predicted"/>
<dbReference type="Proteomes" id="UP000056905">
    <property type="component" value="Chromosome"/>
</dbReference>
<accession>A0A0P0NW76</accession>
<name>A0A0P0NW76_9CAUL</name>
<keyword evidence="2" id="KW-1185">Reference proteome</keyword>
<dbReference type="EMBL" id="CP013002">
    <property type="protein sequence ID" value="ALL12039.1"/>
    <property type="molecule type" value="Genomic_DNA"/>
</dbReference>
<sequence length="84" mass="9316">MSPRNSRAGIADPERFFDGLRPARQACIDQLRNLPPTGPHYAMMRVIIAALDVAAEFFTHRRDFFLSASPDMLGSRAGRGEAPE</sequence>
<organism evidence="1 2">
    <name type="scientific">Caulobacter henricii</name>
    <dbReference type="NCBI Taxonomy" id="69395"/>
    <lineage>
        <taxon>Bacteria</taxon>
        <taxon>Pseudomonadati</taxon>
        <taxon>Pseudomonadota</taxon>
        <taxon>Alphaproteobacteria</taxon>
        <taxon>Caulobacterales</taxon>
        <taxon>Caulobacteraceae</taxon>
        <taxon>Caulobacter</taxon>
    </lineage>
</organism>
<dbReference type="OrthoDB" id="7191843at2"/>
<evidence type="ECO:0000313" key="2">
    <source>
        <dbReference type="Proteomes" id="UP000056905"/>
    </source>
</evidence>